<evidence type="ECO:0008006" key="3">
    <source>
        <dbReference type="Google" id="ProtNLM"/>
    </source>
</evidence>
<name>A0A5D2Y8A3_GOSMU</name>
<gene>
    <name evidence="1" type="ORF">E1A91_A08G118700v1</name>
</gene>
<protein>
    <recommendedName>
        <fullName evidence="3">Endonuclease/exonuclease/phosphatase domain-containing protein</fullName>
    </recommendedName>
</protein>
<evidence type="ECO:0000313" key="1">
    <source>
        <dbReference type="EMBL" id="TYJ22336.1"/>
    </source>
</evidence>
<proteinExistence type="predicted"/>
<dbReference type="EMBL" id="CM017643">
    <property type="protein sequence ID" value="TYJ22336.1"/>
    <property type="molecule type" value="Genomic_DNA"/>
</dbReference>
<dbReference type="Proteomes" id="UP000323597">
    <property type="component" value="Chromosome A08"/>
</dbReference>
<dbReference type="InterPro" id="IPR036691">
    <property type="entry name" value="Endo/exonu/phosph_ase_sf"/>
</dbReference>
<evidence type="ECO:0000313" key="2">
    <source>
        <dbReference type="Proteomes" id="UP000323597"/>
    </source>
</evidence>
<dbReference type="Gene3D" id="3.60.10.10">
    <property type="entry name" value="Endonuclease/exonuclease/phosphatase"/>
    <property type="match status" value="1"/>
</dbReference>
<dbReference type="AlphaFoldDB" id="A0A5D2Y8A3"/>
<reference evidence="1 2" key="1">
    <citation type="submission" date="2019-07" db="EMBL/GenBank/DDBJ databases">
        <title>WGS assembly of Gossypium mustelinum.</title>
        <authorList>
            <person name="Chen Z.J."/>
            <person name="Sreedasyam A."/>
            <person name="Ando A."/>
            <person name="Song Q."/>
            <person name="De L."/>
            <person name="Hulse-Kemp A."/>
            <person name="Ding M."/>
            <person name="Ye W."/>
            <person name="Kirkbride R."/>
            <person name="Jenkins J."/>
            <person name="Plott C."/>
            <person name="Lovell J."/>
            <person name="Lin Y.-M."/>
            <person name="Vaughn R."/>
            <person name="Liu B."/>
            <person name="Li W."/>
            <person name="Simpson S."/>
            <person name="Scheffler B."/>
            <person name="Saski C."/>
            <person name="Grover C."/>
            <person name="Hu G."/>
            <person name="Conover J."/>
            <person name="Carlson J."/>
            <person name="Shu S."/>
            <person name="Boston L."/>
            <person name="Williams M."/>
            <person name="Peterson D."/>
            <person name="Mcgee K."/>
            <person name="Jones D."/>
            <person name="Wendel J."/>
            <person name="Stelly D."/>
            <person name="Grimwood J."/>
            <person name="Schmutz J."/>
        </authorList>
    </citation>
    <scope>NUCLEOTIDE SEQUENCE [LARGE SCALE GENOMIC DNA]</scope>
    <source>
        <strain evidence="1">1408120.09</strain>
    </source>
</reference>
<dbReference type="SUPFAM" id="SSF56219">
    <property type="entry name" value="DNase I-like"/>
    <property type="match status" value="1"/>
</dbReference>
<organism evidence="1 2">
    <name type="scientific">Gossypium mustelinum</name>
    <name type="common">Cotton</name>
    <name type="synonym">Gossypium caicoense</name>
    <dbReference type="NCBI Taxonomy" id="34275"/>
    <lineage>
        <taxon>Eukaryota</taxon>
        <taxon>Viridiplantae</taxon>
        <taxon>Streptophyta</taxon>
        <taxon>Embryophyta</taxon>
        <taxon>Tracheophyta</taxon>
        <taxon>Spermatophyta</taxon>
        <taxon>Magnoliopsida</taxon>
        <taxon>eudicotyledons</taxon>
        <taxon>Gunneridae</taxon>
        <taxon>Pentapetalae</taxon>
        <taxon>rosids</taxon>
        <taxon>malvids</taxon>
        <taxon>Malvales</taxon>
        <taxon>Malvaceae</taxon>
        <taxon>Malvoideae</taxon>
        <taxon>Gossypium</taxon>
    </lineage>
</organism>
<sequence>MRIVTWNIRGLASEVKIEMVSRLETKLQVVFGDLITRNWGDDNFDFRYETAVGRSGGLITIWDKEYFQMNKEYCVNQFVVVEGIWLSESWEGVLINVYTPNTLMKQKILWDEMIEI</sequence>
<keyword evidence="2" id="KW-1185">Reference proteome</keyword>
<accession>A0A5D2Y8A3</accession>